<dbReference type="PROSITE" id="PS50158">
    <property type="entry name" value="ZF_CCHC"/>
    <property type="match status" value="1"/>
</dbReference>
<name>A0A4Y9Y807_9APHY</name>
<keyword evidence="11" id="KW-0460">Magnesium</keyword>
<dbReference type="CDD" id="cd09274">
    <property type="entry name" value="RNase_HI_RT_Ty3"/>
    <property type="match status" value="1"/>
</dbReference>
<dbReference type="InterPro" id="IPR036875">
    <property type="entry name" value="Znf_CCHC_sf"/>
</dbReference>
<sequence>MTNVSNSDDRQDTRTLADEVRAAGADPDELRAGPSVLEGTGTLREYELPPVEPEHGGRPHGPPLWAATDIELAVRWGIPDYDALANRAGTTRITRNRSTRLRNDPVPRNVRVENNANPDAEIRVADDRTALTISPNGDESAEVPAATEEVAEQMNIPAATEEVAEQKYRPALNIKAESDGTVAGSPEPERGGVTLPVDRDSDGRWSVATGRRSASPMSTTNSATTLTTRSRFFPDWFDLMESDDTDPYGPIPDDWERVEPVDYAEFNELISFYEDSEPTVYEHSPPESSDEEYEQMQLAIARSLQDRGRTYYEASGEASGSSSHHTVPVNAVIVEVKEEPAKTQRYTKAEKGKGVDRDEEQRQFLHDYCRGSSSAPAPVPPPSHRPAAPGPPPDGSDPDRDDSSPEPRRQRKSKKRREPAKPKKDKDHKPKTTRFKRENSQVPDGGFFSATIFDEGSDDGGRPPSPPSSDDGSDSGSSDSSSSTSSGNSSDSSSSSGSGRHRRPSDRRYRRRRRIDQRRLNSAISGIKLKTPFVWDGKADLDLFDHWVYEVETWRELHGLDDRLTLKIIVNFMSDKPSKFFMQHVAMHQREWTLRTLYEALFEYCFPSDFKRKLRDRLMGAKQGRGQKVRDFVRELEKLASRFPDVTGRQLVQIFWSGVHQYLRLYLIERGLDPEVNTIDKMVKHAKRREDSYLAQLHEDREFEGKVAGRKWGRFQNRVNGPQPYKAKDDTSKRSDSVEAKNVNIGKSKGNVPRQDGKSSSKPSKSSSHEKRPPKLSREERDRLRAEGRCFECKDTGHEARNCPLRKKAKAPSVQASSVRFADIDRLAAKARDAAIAVNSVSVNIAEHAEHDEHTHHEAWPHAHAHDMVEYILAMFQSYHGPTDAEQAGMDPAERFSVIPLGDRYELTDWLQPDWPILIHAEDLQRPEIGVYELVQRAVQERTRHGEHRVTAYPEPFSEEEIPIASRWLDSRICAAVPEDLGVDPEGVSVVWDVPAQAYVVYLRDLDLRFCVTHDDITRPEFDAQRVLFDVLSDRAQQVDPELDLEGVLDEPSDDESASHRRRRLLQMQPGVFCGAMTKMNCSSGQRPKPKRTQGRTSKANTIPAVEHTSMRPKDFARNIPKPLIVEVFIQGHSVRALLDTGCMADFLSTTLVDQLRLKKDVLAKPLPVQLAVHGSRSKINFSTTVELAYQDIKCKRRFDIVNLDNYDAILGTPFIFQHKVAISLNPTKIAVGSPVPLPIVGEDATEVSSAAADLLEGSLEPLRETLRKEAEDLCQDPTRTALPPFRDINHTIPLIDEKKIYKWRPSKCPEALKPIWQKKKNSYLESGRWRFASGRNASPMLILPKPAKDGQMGIRTVVDKREDNANTVKLASPLPDIDTILRNVVRHPFWTMVDGKDAYEQIRVDEAQVPRTLFTTPDGTMESLVMQQGDCNAGATYQMVMNHIFAPYIGVFMDVYLDDIIIYSDTVEAHMEHVRIVFSVLRREKFYLSPTKMKFFAKELRILGHIIDRKGIAMDPHKVDSIANWKVPTNKSLLSSFLGAVGFLAPDCPGIRIPMGVLAPLTGATTAWRWNQTHQRAFEQVKDIVSTWRDNRRVALDYSQDAPTINLVTDASLTGASGYISQGDDLKSAKVVTFWSGKFNSAQQNYPVHEQELLAIVESLKRFRGLLHGAKFRICTDHKALEYLMSQKNLSPRQHRWMDVLNEFEFTIHYIPGETNILADALSRIYSDEPLGIQRATSEYVGNETGDAHHDSQSTSTSLRSAAVSILRPVYTGAAAVIEFETPRRSSRIAAKPQTRWDYDSHQRVQEVGTSDPVPESPTHSPAATSPVLEEDLSDNEDHVSTHDDLVDQQVEVDSDTDQRGRTFPTENVPTSIAISGELGMPMPDSLQGRYAEDIFFRRILLAPEQYKDFEVKDGLIYLKRESHRVLCIPDILIGSRRVREIIIKHAHSVLAHLGARKTLQYLREEVWWKSMVDDTTSYCKTCAVCATSKSVNQQPMGLLRTLPVPTRPWQSIGIDFVGPLPESTTLSGSFDMICVVIDHLTSMVHLIPTKQTYGAVQVAEVVFEHIYKLHGLPERIISDRDTLFTSTFWTHLHRLTNTELRLSSAYHPQTDGATERANRTMTQMLRQCVRPDQKDWATRLPMIELAMNTARSDTTGFSPFYLNYGQMPRTLVWDYQSSYPGVQQFVQRMREAIMSAHDAIIEARVRQTQQANKHRRPAPFKQGDLVYLSTKNLRLPKGRARKLVPKYLGPFPIERVVEPGATYKLGLSPELKARGIADAFHASLLRPHVPNDDRRFPGRQFHQLPGFGEQPREWVVERIVTHSGRGAHAEFLVRWSTGDETWVPYHDVRHLQALTEYCEALGITSVSQLSDPPTQPASADDGGDAIEIKCCRLTSAPSVPLVETPREPPLRASHRRNGGQRKTSGDKSLKARDAGMSTAATSDQQRDSPSGCKPCSQATSHCSPCSTTRKHHRAAPCTPYSPARSSPAMTNSANPHQYTAADRVAWDRYAAQFRAFLNGTAPYPGDPPAGYREVYRLSQHFAPLPEEYSSRVVEATRNETHQSAPPTGGYAPGNVQGPGAAMPLTGVAMTGDAFTTFMEHNATMQQQLLGYLKDARGGFDVGTPPFVRHGRGRPYVPNRNGLRGRISSDFREPRSPKGNSRGGAQSRTRRREYRHSDGAGVATGTMQENLARAFGGTSNSQDAIPENHGQTENEDVPRDYDDADQSMQDDDASRM</sequence>
<feature type="compositionally biased region" description="Basic and acidic residues" evidence="19">
    <location>
        <begin position="767"/>
        <end position="783"/>
    </location>
</feature>
<dbReference type="STRING" id="34475.A0A4Y9Y807"/>
<dbReference type="CDD" id="cd01647">
    <property type="entry name" value="RT_LTR"/>
    <property type="match status" value="1"/>
</dbReference>
<dbReference type="Gene3D" id="3.30.70.270">
    <property type="match status" value="2"/>
</dbReference>
<feature type="region of interest" description="Disordered" evidence="19">
    <location>
        <begin position="714"/>
        <end position="783"/>
    </location>
</feature>
<feature type="region of interest" description="Disordered" evidence="19">
    <location>
        <begin position="2559"/>
        <end position="2579"/>
    </location>
</feature>
<evidence type="ECO:0000256" key="19">
    <source>
        <dbReference type="SAM" id="MobiDB-lite"/>
    </source>
</evidence>
<evidence type="ECO:0000313" key="23">
    <source>
        <dbReference type="EMBL" id="TFY57697.1"/>
    </source>
</evidence>
<evidence type="ECO:0000256" key="3">
    <source>
        <dbReference type="ARBA" id="ARBA00022670"/>
    </source>
</evidence>
<dbReference type="PROSITE" id="PS50878">
    <property type="entry name" value="RT_POL"/>
    <property type="match status" value="1"/>
</dbReference>
<dbReference type="Proteomes" id="UP000298390">
    <property type="component" value="Unassembled WGS sequence"/>
</dbReference>
<dbReference type="InterPro" id="IPR056924">
    <property type="entry name" value="SH3_Tf2-1"/>
</dbReference>
<keyword evidence="7" id="KW-0479">Metal-binding</keyword>
<evidence type="ECO:0000256" key="4">
    <source>
        <dbReference type="ARBA" id="ARBA00022679"/>
    </source>
</evidence>
<dbReference type="InterPro" id="IPR036397">
    <property type="entry name" value="RNaseH_sf"/>
</dbReference>
<evidence type="ECO:0000259" key="20">
    <source>
        <dbReference type="PROSITE" id="PS50158"/>
    </source>
</evidence>
<feature type="region of interest" description="Disordered" evidence="19">
    <location>
        <begin position="1"/>
        <end position="63"/>
    </location>
</feature>
<dbReference type="InterPro" id="IPR001584">
    <property type="entry name" value="Integrase_cat-core"/>
</dbReference>
<dbReference type="InterPro" id="IPR000477">
    <property type="entry name" value="RT_dom"/>
</dbReference>
<feature type="compositionally biased region" description="Low complexity" evidence="19">
    <location>
        <begin position="468"/>
        <end position="498"/>
    </location>
</feature>
<dbReference type="InterPro" id="IPR041373">
    <property type="entry name" value="RT_RNaseH"/>
</dbReference>
<dbReference type="GO" id="GO:0006508">
    <property type="term" value="P:proteolysis"/>
    <property type="evidence" value="ECO:0007669"/>
    <property type="project" value="UniProtKB-KW"/>
</dbReference>
<dbReference type="SUPFAM" id="SSF53098">
    <property type="entry name" value="Ribonuclease H-like"/>
    <property type="match status" value="1"/>
</dbReference>
<feature type="compositionally biased region" description="Pro residues" evidence="19">
    <location>
        <begin position="377"/>
        <end position="395"/>
    </location>
</feature>
<feature type="region of interest" description="Disordered" evidence="19">
    <location>
        <begin position="176"/>
        <end position="222"/>
    </location>
</feature>
<feature type="compositionally biased region" description="Basic and acidic residues" evidence="19">
    <location>
        <begin position="1837"/>
        <end position="1847"/>
    </location>
</feature>
<dbReference type="FunFam" id="3.30.420.10:FF:000032">
    <property type="entry name" value="Retrovirus-related Pol polyprotein from transposon 297-like Protein"/>
    <property type="match status" value="1"/>
</dbReference>
<dbReference type="SUPFAM" id="SSF54160">
    <property type="entry name" value="Chromo domain-like"/>
    <property type="match status" value="1"/>
</dbReference>
<dbReference type="InterPro" id="IPR041588">
    <property type="entry name" value="Integrase_H2C2"/>
</dbReference>
<feature type="domain" description="Integrase catalytic" evidence="22">
    <location>
        <begin position="2006"/>
        <end position="2169"/>
    </location>
</feature>
<evidence type="ECO:0000256" key="15">
    <source>
        <dbReference type="ARBA" id="ARBA00022932"/>
    </source>
</evidence>
<feature type="compositionally biased region" description="Basic and acidic residues" evidence="19">
    <location>
        <begin position="44"/>
        <end position="57"/>
    </location>
</feature>
<dbReference type="GO" id="GO:0003887">
    <property type="term" value="F:DNA-directed DNA polymerase activity"/>
    <property type="evidence" value="ECO:0007669"/>
    <property type="project" value="UniProtKB-KW"/>
</dbReference>
<dbReference type="GO" id="GO:0015074">
    <property type="term" value="P:DNA integration"/>
    <property type="evidence" value="ECO:0007669"/>
    <property type="project" value="UniProtKB-KW"/>
</dbReference>
<evidence type="ECO:0000256" key="10">
    <source>
        <dbReference type="ARBA" id="ARBA00022801"/>
    </source>
</evidence>
<keyword evidence="6" id="KW-0540">Nuclease</keyword>
<dbReference type="Gene3D" id="3.10.10.10">
    <property type="entry name" value="HIV Type 1 Reverse Transcriptase, subunit A, domain 1"/>
    <property type="match status" value="1"/>
</dbReference>
<dbReference type="Pfam" id="PF17917">
    <property type="entry name" value="RT_RNaseH"/>
    <property type="match status" value="1"/>
</dbReference>
<dbReference type="InterPro" id="IPR016197">
    <property type="entry name" value="Chromo-like_dom_sf"/>
</dbReference>
<feature type="compositionally biased region" description="Basic and acidic residues" evidence="19">
    <location>
        <begin position="726"/>
        <end position="739"/>
    </location>
</feature>
<keyword evidence="3" id="KW-0645">Protease</keyword>
<feature type="compositionally biased region" description="Basic and acidic residues" evidence="19">
    <location>
        <begin position="335"/>
        <end position="369"/>
    </location>
</feature>
<dbReference type="InterPro" id="IPR043128">
    <property type="entry name" value="Rev_trsase/Diguanyl_cyclase"/>
</dbReference>
<dbReference type="PANTHER" id="PTHR37984">
    <property type="entry name" value="PROTEIN CBG26694"/>
    <property type="match status" value="1"/>
</dbReference>
<feature type="compositionally biased region" description="Basic and acidic residues" evidence="19">
    <location>
        <begin position="2425"/>
        <end position="2435"/>
    </location>
</feature>
<keyword evidence="9" id="KW-0255">Endonuclease</keyword>
<dbReference type="SUPFAM" id="SSF57756">
    <property type="entry name" value="Retrovirus zinc finger-like domains"/>
    <property type="match status" value="1"/>
</dbReference>
<evidence type="ECO:0000256" key="7">
    <source>
        <dbReference type="ARBA" id="ARBA00022723"/>
    </source>
</evidence>
<keyword evidence="10" id="KW-0378">Hydrolase</keyword>
<evidence type="ECO:0000256" key="11">
    <source>
        <dbReference type="ARBA" id="ARBA00022842"/>
    </source>
</evidence>
<evidence type="ECO:0000256" key="6">
    <source>
        <dbReference type="ARBA" id="ARBA00022722"/>
    </source>
</evidence>
<dbReference type="GO" id="GO:0004519">
    <property type="term" value="F:endonuclease activity"/>
    <property type="evidence" value="ECO:0007669"/>
    <property type="project" value="UniProtKB-KW"/>
</dbReference>
<feature type="compositionally biased region" description="Basic and acidic residues" evidence="19">
    <location>
        <begin position="419"/>
        <end position="439"/>
    </location>
</feature>
<dbReference type="InterPro" id="IPR012337">
    <property type="entry name" value="RNaseH-like_sf"/>
</dbReference>
<feature type="compositionally biased region" description="Polar residues" evidence="19">
    <location>
        <begin position="2485"/>
        <end position="2496"/>
    </location>
</feature>
<dbReference type="EMBL" id="SEKV01000409">
    <property type="protein sequence ID" value="TFY57697.1"/>
    <property type="molecule type" value="Genomic_DNA"/>
</dbReference>
<dbReference type="InterPro" id="IPR043502">
    <property type="entry name" value="DNA/RNA_pol_sf"/>
</dbReference>
<keyword evidence="14" id="KW-0695">RNA-directed DNA polymerase</keyword>
<protein>
    <recommendedName>
        <fullName evidence="1">RNA-directed DNA polymerase</fullName>
        <ecNumber evidence="1">2.7.7.49</ecNumber>
    </recommendedName>
</protein>
<feature type="region of interest" description="Disordered" evidence="19">
    <location>
        <begin position="307"/>
        <end position="515"/>
    </location>
</feature>
<feature type="compositionally biased region" description="Polar residues" evidence="19">
    <location>
        <begin position="2458"/>
        <end position="2469"/>
    </location>
</feature>
<dbReference type="Pfam" id="PF24626">
    <property type="entry name" value="SH3_Tf2-1"/>
    <property type="match status" value="1"/>
</dbReference>
<evidence type="ECO:0000256" key="5">
    <source>
        <dbReference type="ARBA" id="ARBA00022695"/>
    </source>
</evidence>
<feature type="compositionally biased region" description="Basic and acidic residues" evidence="19">
    <location>
        <begin position="7"/>
        <end position="21"/>
    </location>
</feature>
<feature type="compositionally biased region" description="Basic and acidic residues" evidence="19">
    <location>
        <begin position="397"/>
        <end position="408"/>
    </location>
</feature>
<evidence type="ECO:0000256" key="9">
    <source>
        <dbReference type="ARBA" id="ARBA00022759"/>
    </source>
</evidence>
<feature type="region of interest" description="Disordered" evidence="19">
    <location>
        <begin position="2401"/>
        <end position="2496"/>
    </location>
</feature>
<keyword evidence="4" id="KW-0808">Transferase</keyword>
<dbReference type="InterPro" id="IPR001878">
    <property type="entry name" value="Znf_CCHC"/>
</dbReference>
<evidence type="ECO:0000256" key="8">
    <source>
        <dbReference type="ARBA" id="ARBA00022750"/>
    </source>
</evidence>
<feature type="domain" description="Reverse transcriptase" evidence="21">
    <location>
        <begin position="1325"/>
        <end position="1508"/>
    </location>
</feature>
<comment type="caution">
    <text evidence="23">The sequence shown here is derived from an EMBL/GenBank/DDBJ whole genome shotgun (WGS) entry which is preliminary data.</text>
</comment>
<dbReference type="Pfam" id="PF00078">
    <property type="entry name" value="RVT_1"/>
    <property type="match status" value="1"/>
</dbReference>
<feature type="compositionally biased region" description="Acidic residues" evidence="19">
    <location>
        <begin position="2723"/>
        <end position="2737"/>
    </location>
</feature>
<feature type="compositionally biased region" description="Low complexity" evidence="19">
    <location>
        <begin position="311"/>
        <end position="325"/>
    </location>
</feature>
<keyword evidence="18" id="KW-0863">Zinc-finger</keyword>
<feature type="compositionally biased region" description="Basic residues" evidence="19">
    <location>
        <begin position="499"/>
        <end position="515"/>
    </location>
</feature>
<dbReference type="Pfam" id="PF17921">
    <property type="entry name" value="Integrase_H2C2"/>
    <property type="match status" value="1"/>
</dbReference>
<feature type="compositionally biased region" description="Basic and acidic residues" evidence="19">
    <location>
        <begin position="1796"/>
        <end position="1806"/>
    </location>
</feature>
<dbReference type="Gene3D" id="2.40.50.40">
    <property type="match status" value="1"/>
</dbReference>
<dbReference type="GO" id="GO:0003964">
    <property type="term" value="F:RNA-directed DNA polymerase activity"/>
    <property type="evidence" value="ECO:0007669"/>
    <property type="project" value="UniProtKB-KW"/>
</dbReference>
<evidence type="ECO:0000256" key="14">
    <source>
        <dbReference type="ARBA" id="ARBA00022918"/>
    </source>
</evidence>
<evidence type="ECO:0000256" key="17">
    <source>
        <dbReference type="ARBA" id="ARBA00023172"/>
    </source>
</evidence>
<dbReference type="GO" id="GO:0006310">
    <property type="term" value="P:DNA recombination"/>
    <property type="evidence" value="ECO:0007669"/>
    <property type="project" value="UniProtKB-KW"/>
</dbReference>
<accession>A0A4Y9Y807</accession>
<evidence type="ECO:0000256" key="13">
    <source>
        <dbReference type="ARBA" id="ARBA00022908"/>
    </source>
</evidence>
<gene>
    <name evidence="23" type="ORF">EVJ58_g6867</name>
</gene>
<dbReference type="Gene3D" id="1.10.340.70">
    <property type="match status" value="1"/>
</dbReference>
<keyword evidence="15" id="KW-0239">DNA-directed DNA polymerase</keyword>
<dbReference type="GO" id="GO:0004190">
    <property type="term" value="F:aspartic-type endopeptidase activity"/>
    <property type="evidence" value="ECO:0007669"/>
    <property type="project" value="UniProtKB-KW"/>
</dbReference>
<dbReference type="GO" id="GO:0008270">
    <property type="term" value="F:zinc ion binding"/>
    <property type="evidence" value="ECO:0007669"/>
    <property type="project" value="UniProtKB-KW"/>
</dbReference>
<keyword evidence="18" id="KW-0862">Zinc</keyword>
<dbReference type="GO" id="GO:0005634">
    <property type="term" value="C:nucleus"/>
    <property type="evidence" value="ECO:0007669"/>
    <property type="project" value="UniProtKB-ARBA"/>
</dbReference>
<dbReference type="PANTHER" id="PTHR37984:SF5">
    <property type="entry name" value="PROTEIN NYNRIN-LIKE"/>
    <property type="match status" value="1"/>
</dbReference>
<dbReference type="InterPro" id="IPR050951">
    <property type="entry name" value="Retrovirus_Pol_polyprotein"/>
</dbReference>
<keyword evidence="13" id="KW-0229">DNA integration</keyword>
<keyword evidence="5" id="KW-0548">Nucleotidyltransferase</keyword>
<feature type="compositionally biased region" description="Basic residues" evidence="19">
    <location>
        <begin position="409"/>
        <end position="418"/>
    </location>
</feature>
<proteinExistence type="predicted"/>
<dbReference type="PROSITE" id="PS50994">
    <property type="entry name" value="INTEGRASE"/>
    <property type="match status" value="1"/>
</dbReference>
<keyword evidence="17" id="KW-0233">DNA recombination</keyword>
<evidence type="ECO:0000256" key="18">
    <source>
        <dbReference type="PROSITE-ProRule" id="PRU00047"/>
    </source>
</evidence>
<keyword evidence="16" id="KW-0238">DNA-binding</keyword>
<dbReference type="SUPFAM" id="SSF50630">
    <property type="entry name" value="Acid proteases"/>
    <property type="match status" value="1"/>
</dbReference>
<feature type="compositionally biased region" description="Basic and acidic residues" evidence="19">
    <location>
        <begin position="2711"/>
        <end position="2722"/>
    </location>
</feature>
<evidence type="ECO:0000259" key="22">
    <source>
        <dbReference type="PROSITE" id="PS50994"/>
    </source>
</evidence>
<dbReference type="GO" id="GO:0003677">
    <property type="term" value="F:DNA binding"/>
    <property type="evidence" value="ECO:0007669"/>
    <property type="project" value="UniProtKB-KW"/>
</dbReference>
<organism evidence="23 24">
    <name type="scientific">Rhodofomes roseus</name>
    <dbReference type="NCBI Taxonomy" id="34475"/>
    <lineage>
        <taxon>Eukaryota</taxon>
        <taxon>Fungi</taxon>
        <taxon>Dikarya</taxon>
        <taxon>Basidiomycota</taxon>
        <taxon>Agaricomycotina</taxon>
        <taxon>Agaricomycetes</taxon>
        <taxon>Polyporales</taxon>
        <taxon>Rhodofomes</taxon>
    </lineage>
</organism>
<reference evidence="23 24" key="1">
    <citation type="submission" date="2019-01" db="EMBL/GenBank/DDBJ databases">
        <title>Genome sequencing of the rare red list fungi Fomitopsis rosea.</title>
        <authorList>
            <person name="Buettner E."/>
            <person name="Kellner H."/>
        </authorList>
    </citation>
    <scope>NUCLEOTIDE SEQUENCE [LARGE SCALE GENOMIC DNA]</scope>
    <source>
        <strain evidence="23 24">DSM 105464</strain>
    </source>
</reference>
<feature type="domain" description="CCHC-type" evidence="20">
    <location>
        <begin position="789"/>
        <end position="804"/>
    </location>
</feature>
<dbReference type="CDD" id="cd00303">
    <property type="entry name" value="retropepsin_like"/>
    <property type="match status" value="1"/>
</dbReference>
<keyword evidence="12" id="KW-0694">RNA-binding</keyword>
<feature type="region of interest" description="Disordered" evidence="19">
    <location>
        <begin position="1080"/>
        <end position="1100"/>
    </location>
</feature>
<dbReference type="Pfam" id="PF08284">
    <property type="entry name" value="RVP_2"/>
    <property type="match status" value="1"/>
</dbReference>
<dbReference type="InterPro" id="IPR021109">
    <property type="entry name" value="Peptidase_aspartic_dom_sf"/>
</dbReference>
<feature type="region of interest" description="Disordered" evidence="19">
    <location>
        <begin position="2625"/>
        <end position="2737"/>
    </location>
</feature>
<evidence type="ECO:0000313" key="24">
    <source>
        <dbReference type="Proteomes" id="UP000298390"/>
    </source>
</evidence>
<dbReference type="Gene3D" id="2.40.70.10">
    <property type="entry name" value="Acid Proteases"/>
    <property type="match status" value="1"/>
</dbReference>
<dbReference type="SUPFAM" id="SSF56672">
    <property type="entry name" value="DNA/RNA polymerases"/>
    <property type="match status" value="1"/>
</dbReference>
<dbReference type="GO" id="GO:0006397">
    <property type="term" value="P:mRNA processing"/>
    <property type="evidence" value="ECO:0007669"/>
    <property type="project" value="UniProtKB-KW"/>
</dbReference>
<keyword evidence="8" id="KW-0064">Aspartyl protease</keyword>
<keyword evidence="2" id="KW-0507">mRNA processing</keyword>
<dbReference type="Gene3D" id="3.30.420.10">
    <property type="entry name" value="Ribonuclease H-like superfamily/Ribonuclease H"/>
    <property type="match status" value="1"/>
</dbReference>
<evidence type="ECO:0000256" key="12">
    <source>
        <dbReference type="ARBA" id="ARBA00022884"/>
    </source>
</evidence>
<evidence type="ECO:0000259" key="21">
    <source>
        <dbReference type="PROSITE" id="PS50878"/>
    </source>
</evidence>
<dbReference type="EC" id="2.7.7.49" evidence="1"/>
<evidence type="ECO:0000256" key="16">
    <source>
        <dbReference type="ARBA" id="ARBA00023125"/>
    </source>
</evidence>
<feature type="compositionally biased region" description="Basic and acidic residues" evidence="19">
    <location>
        <begin position="2648"/>
        <end position="2657"/>
    </location>
</feature>
<dbReference type="GO" id="GO:0003723">
    <property type="term" value="F:RNA binding"/>
    <property type="evidence" value="ECO:0007669"/>
    <property type="project" value="UniProtKB-KW"/>
</dbReference>
<feature type="region of interest" description="Disordered" evidence="19">
    <location>
        <begin position="1788"/>
        <end position="1869"/>
    </location>
</feature>
<evidence type="ECO:0000256" key="2">
    <source>
        <dbReference type="ARBA" id="ARBA00022664"/>
    </source>
</evidence>
<evidence type="ECO:0000256" key="1">
    <source>
        <dbReference type="ARBA" id="ARBA00012493"/>
    </source>
</evidence>